<evidence type="ECO:0000256" key="5">
    <source>
        <dbReference type="PROSITE-ProRule" id="PRU00283"/>
    </source>
</evidence>
<feature type="repeat" description="RCC1" evidence="4">
    <location>
        <begin position="1282"/>
        <end position="1335"/>
    </location>
</feature>
<dbReference type="HOGENOM" id="CLU_264572_0_0_1"/>
<evidence type="ECO:0000259" key="8">
    <source>
        <dbReference type="PROSITE" id="PS50067"/>
    </source>
</evidence>
<proteinExistence type="inferred from homology"/>
<keyword evidence="3 5" id="KW-0505">Motor protein</keyword>
<feature type="coiled-coil region" evidence="6">
    <location>
        <begin position="434"/>
        <end position="489"/>
    </location>
</feature>
<evidence type="ECO:0000256" key="4">
    <source>
        <dbReference type="PROSITE-ProRule" id="PRU00235"/>
    </source>
</evidence>
<dbReference type="KEGG" id="tet:TTHERM_00721710"/>
<accession>Q22FY6</accession>
<dbReference type="GO" id="GO:0008017">
    <property type="term" value="F:microtubule binding"/>
    <property type="evidence" value="ECO:0007669"/>
    <property type="project" value="InterPro"/>
</dbReference>
<dbReference type="PANTHER" id="PTHR47968">
    <property type="entry name" value="CENTROMERE PROTEIN E"/>
    <property type="match status" value="1"/>
</dbReference>
<evidence type="ECO:0000313" key="10">
    <source>
        <dbReference type="Proteomes" id="UP000009168"/>
    </source>
</evidence>
<feature type="repeat" description="RCC1" evidence="4">
    <location>
        <begin position="1078"/>
        <end position="1143"/>
    </location>
</feature>
<dbReference type="InterPro" id="IPR027640">
    <property type="entry name" value="Kinesin-like_fam"/>
</dbReference>
<dbReference type="OrthoDB" id="293800at2759"/>
<dbReference type="RefSeq" id="XP_001031903.3">
    <property type="nucleotide sequence ID" value="XM_001031903.3"/>
</dbReference>
<evidence type="ECO:0000313" key="9">
    <source>
        <dbReference type="EMBL" id="EAR84240.3"/>
    </source>
</evidence>
<dbReference type="InParanoid" id="Q22FY6"/>
<dbReference type="Pfam" id="PF00225">
    <property type="entry name" value="Kinesin"/>
    <property type="match status" value="1"/>
</dbReference>
<gene>
    <name evidence="9" type="ORF">TTHERM_00721710</name>
</gene>
<dbReference type="InterPro" id="IPR036961">
    <property type="entry name" value="Kinesin_motor_dom_sf"/>
</dbReference>
<evidence type="ECO:0000256" key="2">
    <source>
        <dbReference type="ARBA" id="ARBA00023054"/>
    </source>
</evidence>
<keyword evidence="5" id="KW-0067">ATP-binding</keyword>
<dbReference type="eggNOG" id="KOG1426">
    <property type="taxonomic scope" value="Eukaryota"/>
</dbReference>
<dbReference type="PROSITE" id="PS00626">
    <property type="entry name" value="RCC1_2"/>
    <property type="match status" value="2"/>
</dbReference>
<protein>
    <submittedName>
        <fullName evidence="9">Kinesin motor catalytic domain protein</fullName>
    </submittedName>
</protein>
<dbReference type="PROSITE" id="PS50012">
    <property type="entry name" value="RCC1_3"/>
    <property type="match status" value="7"/>
</dbReference>
<keyword evidence="10" id="KW-1185">Reference proteome</keyword>
<organism evidence="9 10">
    <name type="scientific">Tetrahymena thermophila (strain SB210)</name>
    <dbReference type="NCBI Taxonomy" id="312017"/>
    <lineage>
        <taxon>Eukaryota</taxon>
        <taxon>Sar</taxon>
        <taxon>Alveolata</taxon>
        <taxon>Ciliophora</taxon>
        <taxon>Intramacronucleata</taxon>
        <taxon>Oligohymenophorea</taxon>
        <taxon>Hymenostomatida</taxon>
        <taxon>Tetrahymenina</taxon>
        <taxon>Tetrahymenidae</taxon>
        <taxon>Tetrahymena</taxon>
    </lineage>
</organism>
<dbReference type="SUPFAM" id="SSF52540">
    <property type="entry name" value="P-loop containing nucleoside triphosphate hydrolases"/>
    <property type="match status" value="1"/>
</dbReference>
<keyword evidence="2 6" id="KW-0175">Coiled coil</keyword>
<evidence type="ECO:0000256" key="1">
    <source>
        <dbReference type="ARBA" id="ARBA00022737"/>
    </source>
</evidence>
<sequence>MKNNNRSKSPINGGGSTYSQGSVHKKSQQQQSSVQQQQDSSYSIQISVRMRPLLQDFEDEVSWIVDKQNKSIQSQTQKNLAQSMNGNSNLLAESTSLTPTNGQQGKGKLMTMSTMSQDQLAIMRRRYADAYYNYSFNFDQVFSPQESTESIYNSSCKNIVYSVLDGYNSTIFMYGQTTSGKTFTMLGDMDNPGVLPYSLHDIFDEIEKRKKEQEVEYQVLVSYIEIYNEQINDLINPGMTNLRIHDDPKIGPIVQGMKQCEVTNFNEAIILMRFGEEHRCYKEKNIHEHSSRSHTIFQLKVLSKSKKENNQYSTKAAVLNLVDLAGSERLHEEDSKSGNNEETGFINKSLFVLSNVINKLAEGKSNKYIPFRDSKLTRFLSNALGGNSMTAIICTISPAAMNFYQTLSTLRFATRAKKVYTTPVVNEIKHPRDIGEINKEIDELNQRLIAKNTEIEMMQKDKIFLENTLVESTKQINLLNKEIKKIKSKQNLEDDYSLQYQQLLNDNNFIDILAQRVELFLWDDYNLSTNNSRDEDYSDLEDEKMKKKNKQIDEDDRNIGSKLKDNIKENFEQCHAEWSKMQQKLVNRYKQDVQNLQMKYKDEIKNMSRFYMKETKQNEKELEDIIQNRDELKMIKTLEKQIEKKIDNNTIFNGIAVNIILDPQLPIELDTAEEIEQYAVNVKAAYQEASQSLEQKFKDYKSLLSNICKTQIKYFAQSSSNHNHLNNKNYVNDNNKLSSSIQKLTSRHSEMLQKLTVLFSNKSSILESVYIQVCQNLDINPGQIFLPTTRSATSTSQFSNITDNRVPFADQSSVANILKQNYSKYPPSYAVNSIQGDKQIINNTPKFEEFLSNKRQITNKQITDFLDLEEFSSISERENHQVHQKNGSMEYNRSYQHQNQSSILQKKQQSTFDQLKSKPDGSIITFAWGSGKDGRLGLGTDRGESNPTMLNSQQFIYLSCGYYHTAGITEKGELYLWGKGNSGQLGNSSFNSSKVPILANIPQTIPIVQVVCGWQHSMALSSSGQVYSWGLGEEGQLGHNDMETLNTPKMIEYFSQQAKQIKYISCGHSHSAAISEEGDLYTWGCNYDYRLMINENKNQYKPVLTQLHYLKEIYQKSGQDISQKFNVQLVSLGVNHTAVITVDGSVYTAGLGNHGELGIILNESVPNTDIIRDIVCQQNSNNVEERCCYLHKVQTFGEENKAIDIACGYEFTIVLNAEGTVYQFGKKISQGPDFIGTKQEIQDYVTKDSQNVTPQIMYEFGNIRVQQIAAGKNHIAIITENGELYTWGKNFYDKLDMGDDKHESNKPVKLFEGINNLQCIQVSCGEFHSVCLNKCQKK</sequence>
<dbReference type="PRINTS" id="PR00380">
    <property type="entry name" value="KINESINHEAVY"/>
</dbReference>
<dbReference type="Pfam" id="PF25390">
    <property type="entry name" value="WD40_RLD"/>
    <property type="match status" value="1"/>
</dbReference>
<feature type="repeat" description="RCC1" evidence="4">
    <location>
        <begin position="1024"/>
        <end position="1077"/>
    </location>
</feature>
<dbReference type="InterPro" id="IPR009091">
    <property type="entry name" value="RCC1/BLIP-II"/>
</dbReference>
<dbReference type="InterPro" id="IPR027417">
    <property type="entry name" value="P-loop_NTPase"/>
</dbReference>
<keyword evidence="1" id="KW-0677">Repeat</keyword>
<reference evidence="10" key="1">
    <citation type="journal article" date="2006" name="PLoS Biol.">
        <title>Macronuclear genome sequence of the ciliate Tetrahymena thermophila, a model eukaryote.</title>
        <authorList>
            <person name="Eisen J.A."/>
            <person name="Coyne R.S."/>
            <person name="Wu M."/>
            <person name="Wu D."/>
            <person name="Thiagarajan M."/>
            <person name="Wortman J.R."/>
            <person name="Badger J.H."/>
            <person name="Ren Q."/>
            <person name="Amedeo P."/>
            <person name="Jones K.M."/>
            <person name="Tallon L.J."/>
            <person name="Delcher A.L."/>
            <person name="Salzberg S.L."/>
            <person name="Silva J.C."/>
            <person name="Haas B.J."/>
            <person name="Majoros W.H."/>
            <person name="Farzad M."/>
            <person name="Carlton J.M."/>
            <person name="Smith R.K. Jr."/>
            <person name="Garg J."/>
            <person name="Pearlman R.E."/>
            <person name="Karrer K.M."/>
            <person name="Sun L."/>
            <person name="Manning G."/>
            <person name="Elde N.C."/>
            <person name="Turkewitz A.P."/>
            <person name="Asai D.J."/>
            <person name="Wilkes D.E."/>
            <person name="Wang Y."/>
            <person name="Cai H."/>
            <person name="Collins K."/>
            <person name="Stewart B.A."/>
            <person name="Lee S.R."/>
            <person name="Wilamowska K."/>
            <person name="Weinberg Z."/>
            <person name="Ruzzo W.L."/>
            <person name="Wloga D."/>
            <person name="Gaertig J."/>
            <person name="Frankel J."/>
            <person name="Tsao C.-C."/>
            <person name="Gorovsky M.A."/>
            <person name="Keeling P.J."/>
            <person name="Waller R.F."/>
            <person name="Patron N.J."/>
            <person name="Cherry J.M."/>
            <person name="Stover N.A."/>
            <person name="Krieger C.J."/>
            <person name="del Toro C."/>
            <person name="Ryder H.F."/>
            <person name="Williamson S.C."/>
            <person name="Barbeau R.A."/>
            <person name="Hamilton E.P."/>
            <person name="Orias E."/>
        </authorList>
    </citation>
    <scope>NUCLEOTIDE SEQUENCE [LARGE SCALE GENOMIC DNA]</scope>
    <source>
        <strain evidence="10">SB210</strain>
    </source>
</reference>
<dbReference type="PROSITE" id="PS50067">
    <property type="entry name" value="KINESIN_MOTOR_2"/>
    <property type="match status" value="1"/>
</dbReference>
<dbReference type="Proteomes" id="UP000009168">
    <property type="component" value="Unassembled WGS sequence"/>
</dbReference>
<dbReference type="PANTHER" id="PTHR47968:SF75">
    <property type="entry name" value="CENTROMERE-ASSOCIATED PROTEIN E"/>
    <property type="match status" value="1"/>
</dbReference>
<feature type="repeat" description="RCC1" evidence="4">
    <location>
        <begin position="972"/>
        <end position="1023"/>
    </location>
</feature>
<feature type="region of interest" description="Disordered" evidence="7">
    <location>
        <begin position="1"/>
        <end position="41"/>
    </location>
</feature>
<dbReference type="SMART" id="SM00129">
    <property type="entry name" value="KISc"/>
    <property type="match status" value="1"/>
</dbReference>
<feature type="compositionally biased region" description="Polar residues" evidence="7">
    <location>
        <begin position="1"/>
        <end position="10"/>
    </location>
</feature>
<feature type="repeat" description="RCC1" evidence="4">
    <location>
        <begin position="923"/>
        <end position="971"/>
    </location>
</feature>
<evidence type="ECO:0000256" key="3">
    <source>
        <dbReference type="ARBA" id="ARBA00023175"/>
    </source>
</evidence>
<dbReference type="EMBL" id="GG662576">
    <property type="protein sequence ID" value="EAR84240.3"/>
    <property type="molecule type" value="Genomic_DNA"/>
</dbReference>
<dbReference type="GO" id="GO:0003777">
    <property type="term" value="F:microtubule motor activity"/>
    <property type="evidence" value="ECO:0007669"/>
    <property type="project" value="InterPro"/>
</dbReference>
<evidence type="ECO:0000256" key="6">
    <source>
        <dbReference type="SAM" id="Coils"/>
    </source>
</evidence>
<comment type="similarity">
    <text evidence="5">Belongs to the TRAFAC class myosin-kinesin ATPase superfamily. Kinesin family.</text>
</comment>
<dbReference type="eggNOG" id="KOG0242">
    <property type="taxonomic scope" value="Eukaryota"/>
</dbReference>
<feature type="coiled-coil region" evidence="6">
    <location>
        <begin position="586"/>
        <end position="648"/>
    </location>
</feature>
<feature type="repeat" description="RCC1" evidence="4">
    <location>
        <begin position="1219"/>
        <end position="1281"/>
    </location>
</feature>
<dbReference type="GeneID" id="7838120"/>
<dbReference type="Gene3D" id="2.130.10.30">
    <property type="entry name" value="Regulator of chromosome condensation 1/beta-lactamase-inhibitor protein II"/>
    <property type="match status" value="2"/>
</dbReference>
<feature type="domain" description="Kinesin motor" evidence="8">
    <location>
        <begin position="43"/>
        <end position="419"/>
    </location>
</feature>
<dbReference type="GO" id="GO:0007018">
    <property type="term" value="P:microtubule-based movement"/>
    <property type="evidence" value="ECO:0007669"/>
    <property type="project" value="InterPro"/>
</dbReference>
<feature type="repeat" description="RCC1" evidence="4">
    <location>
        <begin position="1144"/>
        <end position="1218"/>
    </location>
</feature>
<feature type="binding site" evidence="5">
    <location>
        <begin position="175"/>
        <end position="182"/>
    </location>
    <ligand>
        <name>ATP</name>
        <dbReference type="ChEBI" id="CHEBI:30616"/>
    </ligand>
</feature>
<name>Q22FY6_TETTS</name>
<dbReference type="InterPro" id="IPR000408">
    <property type="entry name" value="Reg_chr_condens"/>
</dbReference>
<dbReference type="STRING" id="312017.Q22FY6"/>
<evidence type="ECO:0000256" key="7">
    <source>
        <dbReference type="SAM" id="MobiDB-lite"/>
    </source>
</evidence>
<dbReference type="SUPFAM" id="SSF50985">
    <property type="entry name" value="RCC1/BLIP-II"/>
    <property type="match status" value="2"/>
</dbReference>
<dbReference type="InterPro" id="IPR001752">
    <property type="entry name" value="Kinesin_motor_dom"/>
</dbReference>
<feature type="compositionally biased region" description="Low complexity" evidence="7">
    <location>
        <begin position="28"/>
        <end position="41"/>
    </location>
</feature>
<dbReference type="Gene3D" id="3.40.850.10">
    <property type="entry name" value="Kinesin motor domain"/>
    <property type="match status" value="1"/>
</dbReference>
<dbReference type="InterPro" id="IPR058923">
    <property type="entry name" value="RCC1-like_dom"/>
</dbReference>
<keyword evidence="5" id="KW-0547">Nucleotide-binding</keyword>
<dbReference type="GO" id="GO:0005524">
    <property type="term" value="F:ATP binding"/>
    <property type="evidence" value="ECO:0007669"/>
    <property type="project" value="UniProtKB-UniRule"/>
</dbReference>